<dbReference type="EMBL" id="JADILX010000097">
    <property type="protein sequence ID" value="MBO8486101.1"/>
    <property type="molecule type" value="Genomic_DNA"/>
</dbReference>
<gene>
    <name evidence="2" type="ORF">IAB78_06725</name>
</gene>
<reference evidence="2" key="1">
    <citation type="submission" date="2020-10" db="EMBL/GenBank/DDBJ databases">
        <authorList>
            <person name="Gilroy R."/>
        </authorList>
    </citation>
    <scope>NUCLEOTIDE SEQUENCE</scope>
    <source>
        <strain evidence="2">B2-16538</strain>
    </source>
</reference>
<dbReference type="AlphaFoldDB" id="A0A9D9J5H6"/>
<feature type="signal peptide" evidence="1">
    <location>
        <begin position="1"/>
        <end position="24"/>
    </location>
</feature>
<reference evidence="2" key="2">
    <citation type="journal article" date="2021" name="PeerJ">
        <title>Extensive microbial diversity within the chicken gut microbiome revealed by metagenomics and culture.</title>
        <authorList>
            <person name="Gilroy R."/>
            <person name="Ravi A."/>
            <person name="Getino M."/>
            <person name="Pursley I."/>
            <person name="Horton D.L."/>
            <person name="Alikhan N.F."/>
            <person name="Baker D."/>
            <person name="Gharbi K."/>
            <person name="Hall N."/>
            <person name="Watson M."/>
            <person name="Adriaenssens E.M."/>
            <person name="Foster-Nyarko E."/>
            <person name="Jarju S."/>
            <person name="Secka A."/>
            <person name="Antonio M."/>
            <person name="Oren A."/>
            <person name="Chaudhuri R.R."/>
            <person name="La Ragione R."/>
            <person name="Hildebrand F."/>
            <person name="Pallen M.J."/>
        </authorList>
    </citation>
    <scope>NUCLEOTIDE SEQUENCE</scope>
    <source>
        <strain evidence="2">B2-16538</strain>
    </source>
</reference>
<organism evidence="2 3">
    <name type="scientific">Candidatus Cryptobacteroides excrementavium</name>
    <dbReference type="NCBI Taxonomy" id="2840759"/>
    <lineage>
        <taxon>Bacteria</taxon>
        <taxon>Pseudomonadati</taxon>
        <taxon>Bacteroidota</taxon>
        <taxon>Bacteroidia</taxon>
        <taxon>Bacteroidales</taxon>
        <taxon>Candidatus Cryptobacteroides</taxon>
    </lineage>
</organism>
<accession>A0A9D9J5H6</accession>
<evidence type="ECO:0008006" key="4">
    <source>
        <dbReference type="Google" id="ProtNLM"/>
    </source>
</evidence>
<feature type="chain" id="PRO_5039329770" description="Major fimbrial subunit protein N-terminal domain-containing protein" evidence="1">
    <location>
        <begin position="25"/>
        <end position="791"/>
    </location>
</feature>
<evidence type="ECO:0000313" key="2">
    <source>
        <dbReference type="EMBL" id="MBO8486101.1"/>
    </source>
</evidence>
<keyword evidence="1" id="KW-0732">Signal</keyword>
<evidence type="ECO:0000256" key="1">
    <source>
        <dbReference type="SAM" id="SignalP"/>
    </source>
</evidence>
<sequence>MMSRTMYCCRFIFIAAAVFCSVLAGCTREIIETVPEEPGQQLRISIGRDFTTKSSVTNSGASQHIEHMYLYVFDGVTPESRCFYAADMGWKPVEGTGIKDFTYRIKGAGLDTYGNTVLTFLVVAVDNHPETYNFPFDDVSCADVQTAVGRTMQDVKASLASTAAGVDGSTGTLADKAYAMAHTELFSGVTSAPASSQTVSVTVERCVAGILCYLTDIPYNVVSGEDSKIESIALRLNTSMQLNSAVSLPVDDTSVPEGSGPIDGSQGVVIASADLSAYKEHQSDEGEEKELLYIPPVNDGTVVTLENSVLFGAYMIPVSVAGEDEGAPDDATLKIVLRGGLMPDGINYYERSYNVRNTADANDGTGTDHGVPVDGRDYKYSIQANRMYAIGSKPRSGDTDGDKPMSLSGNLLEIDVQDWVDVPDSTPEDGGNDADVQFPAFSLAAAFQTDITPEDIFDCIGDTITVRILPAAGGEEWTLGFDAVDGSLPEWISYQIGDAEGTNYGEWTGAPQSYTRTEGTDEVVSLRILLNDHVVRNYIMGDNSLSMEQKIEALQNDYRTAVLTLTTASDAASRKTLTINQYNAITAPVYDEGEYKAFARYDLLNPAYDDVSYGYDGYSFTGWGFGTTYYDYIFGHWDGNNNDGEKNCTDAYEYAHEGISGNLDNYMGSALYRGRKEWTVFEDGKDTNPERYWFTPTTDELRGFFENVVGPVRSYYGSTMSGQRIPVVNVMFDKVNIDNGEHKCYYWSSSTYIGLPRRESYGSWIDGSGVHTDHLDRDGVRAFIRQARRFE</sequence>
<dbReference type="PROSITE" id="PS51257">
    <property type="entry name" value="PROKAR_LIPOPROTEIN"/>
    <property type="match status" value="1"/>
</dbReference>
<protein>
    <recommendedName>
        <fullName evidence="4">Major fimbrial subunit protein N-terminal domain-containing protein</fullName>
    </recommendedName>
</protein>
<dbReference type="Proteomes" id="UP000823750">
    <property type="component" value="Unassembled WGS sequence"/>
</dbReference>
<evidence type="ECO:0000313" key="3">
    <source>
        <dbReference type="Proteomes" id="UP000823750"/>
    </source>
</evidence>
<comment type="caution">
    <text evidence="2">The sequence shown here is derived from an EMBL/GenBank/DDBJ whole genome shotgun (WGS) entry which is preliminary data.</text>
</comment>
<name>A0A9D9J5H6_9BACT</name>
<proteinExistence type="predicted"/>